<dbReference type="SUPFAM" id="SSF81383">
    <property type="entry name" value="F-box domain"/>
    <property type="match status" value="1"/>
</dbReference>
<reference evidence="3" key="1">
    <citation type="journal article" date="2012" name="Nat. Biotechnol.">
        <title>Reference genome sequence of the model plant Setaria.</title>
        <authorList>
            <person name="Bennetzen J.L."/>
            <person name="Schmutz J."/>
            <person name="Wang H."/>
            <person name="Percifield R."/>
            <person name="Hawkins J."/>
            <person name="Pontaroli A.C."/>
            <person name="Estep M."/>
            <person name="Feng L."/>
            <person name="Vaughn J.N."/>
            <person name="Grimwood J."/>
            <person name="Jenkins J."/>
            <person name="Barry K."/>
            <person name="Lindquist E."/>
            <person name="Hellsten U."/>
            <person name="Deshpande S."/>
            <person name="Wang X."/>
            <person name="Wu X."/>
            <person name="Mitros T."/>
            <person name="Triplett J."/>
            <person name="Yang X."/>
            <person name="Ye C.Y."/>
            <person name="Mauro-Herrera M."/>
            <person name="Wang L."/>
            <person name="Li P."/>
            <person name="Sharma M."/>
            <person name="Sharma R."/>
            <person name="Ronald P.C."/>
            <person name="Panaud O."/>
            <person name="Kellogg E.A."/>
            <person name="Brutnell T.P."/>
            <person name="Doust A.N."/>
            <person name="Tuskan G.A."/>
            <person name="Rokhsar D."/>
            <person name="Devos K.M."/>
        </authorList>
    </citation>
    <scope>NUCLEOTIDE SEQUENCE [LARGE SCALE GENOMIC DNA]</scope>
    <source>
        <strain evidence="3">cv. Yugu1</strain>
    </source>
</reference>
<sequence length="340" mass="39181">DEHEDEHEDEEEQRAKANSAAQLMEEIVTEILARLPVKPLLRFRSVCKAWRAIISDPVFIRAHLRCPASNWERSPRFVISPHTLDEDFGGEFNSLRYFSHCDGLVFAPTDTRLYVFNSATREAITLPDGYRNFLRVGGRGCCYCGGLGLDPRTGKYKAVQGFYRSWEPDTNLRTVMGMEVLTIAGEDGEDWREIRNDPPYPWCPEPPRGILHLSLGEEEFGITKLPDSLDPSLDDDFILDVLYGRDLCRVRALMNSLWQRRYSIELSSSFPCHTMSLPPFSNGIILWETDTVYCYDPATSKLTTICELDRMRYQRVRKWKNLFGFNVRPFTESLVRITSS</sequence>
<dbReference type="HOGENOM" id="CLU_034248_3_1_1"/>
<dbReference type="OMA" id="TEFTHRD"/>
<dbReference type="InterPro" id="IPR001810">
    <property type="entry name" value="F-box_dom"/>
</dbReference>
<dbReference type="Gene3D" id="1.20.1280.50">
    <property type="match status" value="1"/>
</dbReference>
<dbReference type="EnsemblPlants" id="KQL30428">
    <property type="protein sequence ID" value="KQL30428"/>
    <property type="gene ID" value="SETIT_019291mg"/>
</dbReference>
<evidence type="ECO:0000313" key="2">
    <source>
        <dbReference type="EnsemblPlants" id="KQL30428"/>
    </source>
</evidence>
<proteinExistence type="predicted"/>
<keyword evidence="3" id="KW-1185">Reference proteome</keyword>
<dbReference type="SMART" id="SM00256">
    <property type="entry name" value="FBOX"/>
    <property type="match status" value="1"/>
</dbReference>
<dbReference type="EMBL" id="AGNK02000428">
    <property type="status" value="NOT_ANNOTATED_CDS"/>
    <property type="molecule type" value="Genomic_DNA"/>
</dbReference>
<dbReference type="Proteomes" id="UP000004995">
    <property type="component" value="Unassembled WGS sequence"/>
</dbReference>
<dbReference type="PANTHER" id="PTHR31672">
    <property type="entry name" value="BNACNNG10540D PROTEIN"/>
    <property type="match status" value="1"/>
</dbReference>
<accession>K3YYE1</accession>
<dbReference type="InParanoid" id="K3YYE1"/>
<dbReference type="PROSITE" id="PS50181">
    <property type="entry name" value="FBOX"/>
    <property type="match status" value="1"/>
</dbReference>
<dbReference type="Gramene" id="KQL30428">
    <property type="protein sequence ID" value="KQL30428"/>
    <property type="gene ID" value="SETIT_019291mg"/>
</dbReference>
<evidence type="ECO:0000313" key="3">
    <source>
        <dbReference type="Proteomes" id="UP000004995"/>
    </source>
</evidence>
<dbReference type="Pfam" id="PF00646">
    <property type="entry name" value="F-box"/>
    <property type="match status" value="1"/>
</dbReference>
<dbReference type="InterPro" id="IPR036047">
    <property type="entry name" value="F-box-like_dom_sf"/>
</dbReference>
<dbReference type="PANTHER" id="PTHR31672:SF13">
    <property type="entry name" value="F-BOX PROTEIN CPR30-LIKE"/>
    <property type="match status" value="1"/>
</dbReference>
<dbReference type="eggNOG" id="ENOG502S2YF">
    <property type="taxonomic scope" value="Eukaryota"/>
</dbReference>
<reference evidence="2" key="2">
    <citation type="submission" date="2018-08" db="UniProtKB">
        <authorList>
            <consortium name="EnsemblPlants"/>
        </authorList>
    </citation>
    <scope>IDENTIFICATION</scope>
    <source>
        <strain evidence="2">Yugu1</strain>
    </source>
</reference>
<dbReference type="CDD" id="cd22157">
    <property type="entry name" value="F-box_AtFBW1-like"/>
    <property type="match status" value="1"/>
</dbReference>
<feature type="domain" description="F-box" evidence="1">
    <location>
        <begin position="17"/>
        <end position="62"/>
    </location>
</feature>
<dbReference type="InterPro" id="IPR050796">
    <property type="entry name" value="SCF_F-box_component"/>
</dbReference>
<name>K3YYE1_SETIT</name>
<protein>
    <recommendedName>
        <fullName evidence="1">F-box domain-containing protein</fullName>
    </recommendedName>
</protein>
<dbReference type="AlphaFoldDB" id="K3YYE1"/>
<evidence type="ECO:0000259" key="1">
    <source>
        <dbReference type="PROSITE" id="PS50181"/>
    </source>
</evidence>
<organism evidence="2 3">
    <name type="scientific">Setaria italica</name>
    <name type="common">Foxtail millet</name>
    <name type="synonym">Panicum italicum</name>
    <dbReference type="NCBI Taxonomy" id="4555"/>
    <lineage>
        <taxon>Eukaryota</taxon>
        <taxon>Viridiplantae</taxon>
        <taxon>Streptophyta</taxon>
        <taxon>Embryophyta</taxon>
        <taxon>Tracheophyta</taxon>
        <taxon>Spermatophyta</taxon>
        <taxon>Magnoliopsida</taxon>
        <taxon>Liliopsida</taxon>
        <taxon>Poales</taxon>
        <taxon>Poaceae</taxon>
        <taxon>PACMAD clade</taxon>
        <taxon>Panicoideae</taxon>
        <taxon>Panicodae</taxon>
        <taxon>Paniceae</taxon>
        <taxon>Cenchrinae</taxon>
        <taxon>Setaria</taxon>
    </lineage>
</organism>